<feature type="transmembrane region" description="Helical" evidence="13">
    <location>
        <begin position="181"/>
        <end position="205"/>
    </location>
</feature>
<comment type="similarity">
    <text evidence="2">Belongs to the TrkH potassium transport family.</text>
</comment>
<evidence type="ECO:0000256" key="3">
    <source>
        <dbReference type="ARBA" id="ARBA00022448"/>
    </source>
</evidence>
<evidence type="ECO:0000256" key="8">
    <source>
        <dbReference type="ARBA" id="ARBA00022958"/>
    </source>
</evidence>
<evidence type="ECO:0000256" key="9">
    <source>
        <dbReference type="ARBA" id="ARBA00022989"/>
    </source>
</evidence>
<evidence type="ECO:0000256" key="6">
    <source>
        <dbReference type="ARBA" id="ARBA00022538"/>
    </source>
</evidence>
<feature type="binding site" evidence="12">
    <location>
        <position position="315"/>
    </location>
    <ligand>
        <name>K(+)</name>
        <dbReference type="ChEBI" id="CHEBI:29103"/>
    </ligand>
</feature>
<feature type="transmembrane region" description="Helical" evidence="13">
    <location>
        <begin position="454"/>
        <end position="479"/>
    </location>
</feature>
<keyword evidence="12" id="KW-0479">Metal-binding</keyword>
<evidence type="ECO:0000313" key="15">
    <source>
        <dbReference type="Proteomes" id="UP000192731"/>
    </source>
</evidence>
<feature type="transmembrane region" description="Helical" evidence="13">
    <location>
        <begin position="7"/>
        <end position="30"/>
    </location>
</feature>
<dbReference type="Pfam" id="PF02386">
    <property type="entry name" value="TrkH"/>
    <property type="match status" value="1"/>
</dbReference>
<evidence type="ECO:0000256" key="13">
    <source>
        <dbReference type="SAM" id="Phobius"/>
    </source>
</evidence>
<evidence type="ECO:0000256" key="12">
    <source>
        <dbReference type="PIRSR" id="PIRSR006247-1"/>
    </source>
</evidence>
<dbReference type="GO" id="GO:0005886">
    <property type="term" value="C:plasma membrane"/>
    <property type="evidence" value="ECO:0007669"/>
    <property type="project" value="UniProtKB-SubCell"/>
</dbReference>
<keyword evidence="10" id="KW-0406">Ion transport</keyword>
<evidence type="ECO:0000256" key="4">
    <source>
        <dbReference type="ARBA" id="ARBA00022475"/>
    </source>
</evidence>
<evidence type="ECO:0000256" key="10">
    <source>
        <dbReference type="ARBA" id="ARBA00023065"/>
    </source>
</evidence>
<dbReference type="GO" id="GO:0046872">
    <property type="term" value="F:metal ion binding"/>
    <property type="evidence" value="ECO:0007669"/>
    <property type="project" value="UniProtKB-KW"/>
</dbReference>
<evidence type="ECO:0000256" key="5">
    <source>
        <dbReference type="ARBA" id="ARBA00022519"/>
    </source>
</evidence>
<keyword evidence="5" id="KW-0997">Cell inner membrane</keyword>
<accession>A0A1W1VMN9</accession>
<feature type="binding site" evidence="12">
    <location>
        <position position="110"/>
    </location>
    <ligand>
        <name>K(+)</name>
        <dbReference type="ChEBI" id="CHEBI:29103"/>
    </ligand>
</feature>
<dbReference type="STRING" id="656914.SAMN00017405_0232"/>
<feature type="transmembrane region" description="Helical" evidence="13">
    <location>
        <begin position="69"/>
        <end position="89"/>
    </location>
</feature>
<evidence type="ECO:0000313" key="14">
    <source>
        <dbReference type="EMBL" id="SMB94553.1"/>
    </source>
</evidence>
<feature type="binding site" evidence="12">
    <location>
        <position position="109"/>
    </location>
    <ligand>
        <name>K(+)</name>
        <dbReference type="ChEBI" id="CHEBI:29103"/>
    </ligand>
</feature>
<dbReference type="RefSeq" id="WP_084054047.1">
    <property type="nucleotide sequence ID" value="NZ_FWWT01000022.1"/>
</dbReference>
<keyword evidence="3" id="KW-0813">Transport</keyword>
<feature type="transmembrane region" description="Helical" evidence="13">
    <location>
        <begin position="389"/>
        <end position="414"/>
    </location>
</feature>
<keyword evidence="9 13" id="KW-1133">Transmembrane helix</keyword>
<keyword evidence="15" id="KW-1185">Reference proteome</keyword>
<comment type="subcellular location">
    <subcellularLocation>
        <location evidence="1">Cell inner membrane</location>
        <topology evidence="1">Multi-pass membrane protein</topology>
    </subcellularLocation>
</comment>
<dbReference type="PANTHER" id="PTHR32024">
    <property type="entry name" value="TRK SYSTEM POTASSIUM UPTAKE PROTEIN TRKG-RELATED"/>
    <property type="match status" value="1"/>
</dbReference>
<proteinExistence type="inferred from homology"/>
<feature type="binding site" evidence="12">
    <location>
        <position position="218"/>
    </location>
    <ligand>
        <name>K(+)</name>
        <dbReference type="ChEBI" id="CHEBI:29103"/>
    </ligand>
</feature>
<keyword evidence="8 12" id="KW-0630">Potassium</keyword>
<feature type="binding site" evidence="12">
    <location>
        <position position="431"/>
    </location>
    <ligand>
        <name>K(+)</name>
        <dbReference type="ChEBI" id="CHEBI:29103"/>
    </ligand>
</feature>
<dbReference type="PANTHER" id="PTHR32024:SF2">
    <property type="entry name" value="TRK SYSTEM POTASSIUM UPTAKE PROTEIN TRKG-RELATED"/>
    <property type="match status" value="1"/>
</dbReference>
<dbReference type="PIRSF" id="PIRSF006247">
    <property type="entry name" value="TrkH"/>
    <property type="match status" value="1"/>
</dbReference>
<dbReference type="EMBL" id="FWWT01000022">
    <property type="protein sequence ID" value="SMB94553.1"/>
    <property type="molecule type" value="Genomic_DNA"/>
</dbReference>
<sequence length="481" mass="53751">MKLRLVFSTLGIIVIIIGLSMLLPLAWAIYYGSHDIYAFLISSTTALIVGFTLYKVFKTQDVFRYKEGFAVVSLAWIFATIFGSLPYLLSGTFDNFADAIFETMSGFTTTGATVISNIEILPHGILVWRSLTHWLGGMGIVVLFVALLSSIGTSGMQMFKAEAPGPVKEKLKPRISESAKMLWYIYVALTGANFLLLWIFGMSFFDAMCHAFSTVATGGFSNHNTSIGFYDSYAIHFISTLFMFLAGTNFTLYYLALHNNDYKIFWKSEEFRLYLTIILGAIIIIFGDLFIHNYGNPFKILDDASLQVVSIITTTGFVSADFDQWPGLSKSIIFTLLFIGGCAGSTSGGIKVWRILVLLKHTHLELKRAIHPRLISPLKIQEKIVPDEVLIKILQFFFIYMFIFIISTVIISSFGYELIDSMSSVIATLGNTGPGLNKFGPTQNFLHAPAAAKFLFSFLMLLGRLELYTVLVLFSPVFWKK</sequence>
<protein>
    <submittedName>
        <fullName evidence="14">Trk system potassium uptake protein TrkH</fullName>
    </submittedName>
</protein>
<dbReference type="OrthoDB" id="9810952at2"/>
<organism evidence="14 15">
    <name type="scientific">Desulfonispora thiosulfatigenes DSM 11270</name>
    <dbReference type="NCBI Taxonomy" id="656914"/>
    <lineage>
        <taxon>Bacteria</taxon>
        <taxon>Bacillati</taxon>
        <taxon>Bacillota</taxon>
        <taxon>Clostridia</taxon>
        <taxon>Eubacteriales</taxon>
        <taxon>Peptococcaceae</taxon>
        <taxon>Desulfonispora</taxon>
    </lineage>
</organism>
<feature type="binding site" evidence="12">
    <location>
        <position position="314"/>
    </location>
    <ligand>
        <name>K(+)</name>
        <dbReference type="ChEBI" id="CHEBI:29103"/>
    </ligand>
</feature>
<feature type="transmembrane region" description="Helical" evidence="13">
    <location>
        <begin position="233"/>
        <end position="252"/>
    </location>
</feature>
<evidence type="ECO:0000256" key="1">
    <source>
        <dbReference type="ARBA" id="ARBA00004429"/>
    </source>
</evidence>
<dbReference type="AlphaFoldDB" id="A0A1W1VMN9"/>
<feature type="transmembrane region" description="Helical" evidence="13">
    <location>
        <begin position="131"/>
        <end position="151"/>
    </location>
</feature>
<reference evidence="14 15" key="1">
    <citation type="submission" date="2017-04" db="EMBL/GenBank/DDBJ databases">
        <authorList>
            <person name="Afonso C.L."/>
            <person name="Miller P.J."/>
            <person name="Scott M.A."/>
            <person name="Spackman E."/>
            <person name="Goraichik I."/>
            <person name="Dimitrov K.M."/>
            <person name="Suarez D.L."/>
            <person name="Swayne D.E."/>
        </authorList>
    </citation>
    <scope>NUCLEOTIDE SEQUENCE [LARGE SCALE GENOMIC DNA]</scope>
    <source>
        <strain evidence="14 15">DSM 11270</strain>
    </source>
</reference>
<dbReference type="Proteomes" id="UP000192731">
    <property type="component" value="Unassembled WGS sequence"/>
</dbReference>
<feature type="transmembrane region" description="Helical" evidence="13">
    <location>
        <begin position="273"/>
        <end position="291"/>
    </location>
</feature>
<evidence type="ECO:0000256" key="11">
    <source>
        <dbReference type="ARBA" id="ARBA00023136"/>
    </source>
</evidence>
<evidence type="ECO:0000256" key="2">
    <source>
        <dbReference type="ARBA" id="ARBA00009137"/>
    </source>
</evidence>
<keyword evidence="6" id="KW-0633">Potassium transport</keyword>
<gene>
    <name evidence="14" type="ORF">SAMN00017405_0232</name>
</gene>
<evidence type="ECO:0000256" key="7">
    <source>
        <dbReference type="ARBA" id="ARBA00022692"/>
    </source>
</evidence>
<keyword evidence="4" id="KW-1003">Cell membrane</keyword>
<dbReference type="InterPro" id="IPR004772">
    <property type="entry name" value="TrkH"/>
</dbReference>
<keyword evidence="11 13" id="KW-0472">Membrane</keyword>
<dbReference type="GO" id="GO:0015379">
    <property type="term" value="F:potassium:chloride symporter activity"/>
    <property type="evidence" value="ECO:0007669"/>
    <property type="project" value="InterPro"/>
</dbReference>
<name>A0A1W1VMN9_DESTI</name>
<feature type="transmembrane region" description="Helical" evidence="13">
    <location>
        <begin position="332"/>
        <end position="353"/>
    </location>
</feature>
<dbReference type="InterPro" id="IPR003445">
    <property type="entry name" value="Cat_transpt"/>
</dbReference>
<feature type="transmembrane region" description="Helical" evidence="13">
    <location>
        <begin position="36"/>
        <end position="57"/>
    </location>
</feature>
<keyword evidence="7 13" id="KW-0812">Transmembrane</keyword>